<feature type="transmembrane region" description="Helical" evidence="1">
    <location>
        <begin position="132"/>
        <end position="149"/>
    </location>
</feature>
<reference evidence="2 3" key="1">
    <citation type="submission" date="2020-08" db="EMBL/GenBank/DDBJ databases">
        <title>Genomic Encyclopedia of Type Strains, Phase IV (KMG-IV): sequencing the most valuable type-strain genomes for metagenomic binning, comparative biology and taxonomic classification.</title>
        <authorList>
            <person name="Goeker M."/>
        </authorList>
    </citation>
    <scope>NUCLEOTIDE SEQUENCE [LARGE SCALE GENOMIC DNA]</scope>
    <source>
        <strain evidence="2 3">DSM 25079</strain>
    </source>
</reference>
<evidence type="ECO:0000313" key="2">
    <source>
        <dbReference type="EMBL" id="MBB5687673.1"/>
    </source>
</evidence>
<evidence type="ECO:0008006" key="4">
    <source>
        <dbReference type="Google" id="ProtNLM"/>
    </source>
</evidence>
<dbReference type="Proteomes" id="UP000549617">
    <property type="component" value="Unassembled WGS sequence"/>
</dbReference>
<evidence type="ECO:0000313" key="3">
    <source>
        <dbReference type="Proteomes" id="UP000549617"/>
    </source>
</evidence>
<feature type="transmembrane region" description="Helical" evidence="1">
    <location>
        <begin position="95"/>
        <end position="112"/>
    </location>
</feature>
<organism evidence="2 3">
    <name type="scientific">Sphingobium boeckii</name>
    <dbReference type="NCBI Taxonomy" id="1082345"/>
    <lineage>
        <taxon>Bacteria</taxon>
        <taxon>Pseudomonadati</taxon>
        <taxon>Pseudomonadota</taxon>
        <taxon>Alphaproteobacteria</taxon>
        <taxon>Sphingomonadales</taxon>
        <taxon>Sphingomonadaceae</taxon>
        <taxon>Sphingobium</taxon>
    </lineage>
</organism>
<proteinExistence type="predicted"/>
<feature type="transmembrane region" description="Helical" evidence="1">
    <location>
        <begin position="156"/>
        <end position="175"/>
    </location>
</feature>
<evidence type="ECO:0000256" key="1">
    <source>
        <dbReference type="SAM" id="Phobius"/>
    </source>
</evidence>
<feature type="transmembrane region" description="Helical" evidence="1">
    <location>
        <begin position="195"/>
        <end position="215"/>
    </location>
</feature>
<gene>
    <name evidence="2" type="ORF">FHS49_003717</name>
</gene>
<dbReference type="RefSeq" id="WP_184021762.1">
    <property type="nucleotide sequence ID" value="NZ_JACIJC010000007.1"/>
</dbReference>
<feature type="transmembrane region" description="Helical" evidence="1">
    <location>
        <begin position="63"/>
        <end position="83"/>
    </location>
</feature>
<protein>
    <recommendedName>
        <fullName evidence="4">DUF2306 domain-containing protein</fullName>
    </recommendedName>
</protein>
<comment type="caution">
    <text evidence="2">The sequence shown here is derived from an EMBL/GenBank/DDBJ whole genome shotgun (WGS) entry which is preliminary data.</text>
</comment>
<keyword evidence="1" id="KW-0812">Transmembrane</keyword>
<name>A0A7W9ALE3_9SPHN</name>
<sequence length="227" mass="24511">MWMLLLLAQSMTPHRGQIAFHRRLGQATFVAVPLFGAGSMGVIHSMAIGTVGGDPFYALWGAPLAFIDWLAFGAVLYSVGMALRHRRAVRLHSSYMLSTALMLLSPVLGRVINKTVPGLIIRGPQDFPIFGWGVQMANLIAGLIALWLWRRDPRAGRPWAVALGVIMIQIVGFQLSGTSDVWRAVSTALGTQPLGALLAFGFAAGPITVIAGWSFPVRHKNARSAQT</sequence>
<keyword evidence="1" id="KW-0472">Membrane</keyword>
<keyword evidence="3" id="KW-1185">Reference proteome</keyword>
<accession>A0A7W9ALE3</accession>
<keyword evidence="1" id="KW-1133">Transmembrane helix</keyword>
<dbReference type="AlphaFoldDB" id="A0A7W9ALE3"/>
<dbReference type="EMBL" id="JACIJC010000007">
    <property type="protein sequence ID" value="MBB5687673.1"/>
    <property type="molecule type" value="Genomic_DNA"/>
</dbReference>